<comment type="caution">
    <text evidence="2">The sequence shown here is derived from an EMBL/GenBank/DDBJ whole genome shotgun (WGS) entry which is preliminary data.</text>
</comment>
<dbReference type="Gene3D" id="3.40.630.30">
    <property type="match status" value="1"/>
</dbReference>
<keyword evidence="2" id="KW-0687">Ribonucleoprotein</keyword>
<name>A0A840C8G9_9HYPH</name>
<dbReference type="PROSITE" id="PS51186">
    <property type="entry name" value="GNAT"/>
    <property type="match status" value="1"/>
</dbReference>
<evidence type="ECO:0000259" key="1">
    <source>
        <dbReference type="PROSITE" id="PS51186"/>
    </source>
</evidence>
<reference evidence="2 3" key="1">
    <citation type="submission" date="2020-08" db="EMBL/GenBank/DDBJ databases">
        <title>Genomic Encyclopedia of Type Strains, Phase IV (KMG-IV): sequencing the most valuable type-strain genomes for metagenomic binning, comparative biology and taxonomic classification.</title>
        <authorList>
            <person name="Goeker M."/>
        </authorList>
    </citation>
    <scope>NUCLEOTIDE SEQUENCE [LARGE SCALE GENOMIC DNA]</scope>
    <source>
        <strain evidence="2 3">DSM 103737</strain>
    </source>
</reference>
<organism evidence="2 3">
    <name type="scientific">Chelatococcus caeni</name>
    <dbReference type="NCBI Taxonomy" id="1348468"/>
    <lineage>
        <taxon>Bacteria</taxon>
        <taxon>Pseudomonadati</taxon>
        <taxon>Pseudomonadota</taxon>
        <taxon>Alphaproteobacteria</taxon>
        <taxon>Hyphomicrobiales</taxon>
        <taxon>Chelatococcaceae</taxon>
        <taxon>Chelatococcus</taxon>
    </lineage>
</organism>
<dbReference type="Proteomes" id="UP000577362">
    <property type="component" value="Unassembled WGS sequence"/>
</dbReference>
<accession>A0A840C8G9</accession>
<evidence type="ECO:0000313" key="3">
    <source>
        <dbReference type="Proteomes" id="UP000577362"/>
    </source>
</evidence>
<keyword evidence="2" id="KW-0689">Ribosomal protein</keyword>
<dbReference type="PANTHER" id="PTHR13170">
    <property type="entry name" value="O-GLCNACASE"/>
    <property type="match status" value="1"/>
</dbReference>
<feature type="domain" description="N-acetyltransferase" evidence="1">
    <location>
        <begin position="72"/>
        <end position="206"/>
    </location>
</feature>
<evidence type="ECO:0000313" key="2">
    <source>
        <dbReference type="EMBL" id="MBB4019699.1"/>
    </source>
</evidence>
<dbReference type="Pfam" id="PF00583">
    <property type="entry name" value="Acetyltransf_1"/>
    <property type="match status" value="1"/>
</dbReference>
<dbReference type="InterPro" id="IPR051822">
    <property type="entry name" value="Glycosyl_Hydrolase_84"/>
</dbReference>
<dbReference type="InterPro" id="IPR000182">
    <property type="entry name" value="GNAT_dom"/>
</dbReference>
<dbReference type="PANTHER" id="PTHR13170:SF16">
    <property type="entry name" value="PROTEIN O-GLCNACASE"/>
    <property type="match status" value="1"/>
</dbReference>
<dbReference type="AlphaFoldDB" id="A0A840C8G9"/>
<dbReference type="GO" id="GO:0005840">
    <property type="term" value="C:ribosome"/>
    <property type="evidence" value="ECO:0007669"/>
    <property type="project" value="UniProtKB-KW"/>
</dbReference>
<dbReference type="InterPro" id="IPR016181">
    <property type="entry name" value="Acyl_CoA_acyltransferase"/>
</dbReference>
<dbReference type="GO" id="GO:0016747">
    <property type="term" value="F:acyltransferase activity, transferring groups other than amino-acyl groups"/>
    <property type="evidence" value="ECO:0007669"/>
    <property type="project" value="InterPro"/>
</dbReference>
<dbReference type="EMBL" id="JACIEN010000008">
    <property type="protein sequence ID" value="MBB4019699.1"/>
    <property type="molecule type" value="Genomic_DNA"/>
</dbReference>
<gene>
    <name evidence="2" type="ORF">GGR16_004754</name>
</gene>
<dbReference type="GO" id="GO:0016231">
    <property type="term" value="F:beta-N-acetylglucosaminidase activity"/>
    <property type="evidence" value="ECO:0007669"/>
    <property type="project" value="TreeGrafter"/>
</dbReference>
<dbReference type="SUPFAM" id="SSF55729">
    <property type="entry name" value="Acyl-CoA N-acyltransferases (Nat)"/>
    <property type="match status" value="1"/>
</dbReference>
<dbReference type="GO" id="GO:0009100">
    <property type="term" value="P:glycoprotein metabolic process"/>
    <property type="evidence" value="ECO:0007669"/>
    <property type="project" value="TreeGrafter"/>
</dbReference>
<proteinExistence type="predicted"/>
<dbReference type="RefSeq" id="WP_082312405.1">
    <property type="nucleotide sequence ID" value="NZ_JACIEN010000008.1"/>
</dbReference>
<sequence>MINIRPVKSADIEALYAVSLLTGFEGRDASHLYDDPKMMGHIYAAPYAVLEPQLALVIEDSQGIAGFAVGVIDTKEWEDRLEREWWPQLRLRYADPPEASRDVWTPDERRASMIHHPTRTPAGVVGKYPAHLHLKISPRIQGGGFGSKLFDKWRSIAVQQGAKGIHVGVNRANTRAIRFWGRLGFGELTIEGAAKARTVWMGNSTS</sequence>
<protein>
    <submittedName>
        <fullName evidence="2">Ribosomal protein S18 acetylase RimI-like enzyme</fullName>
    </submittedName>
</protein>
<keyword evidence="3" id="KW-1185">Reference proteome</keyword>